<dbReference type="AlphaFoldDB" id="A0A9D4EP77"/>
<reference evidence="11" key="2">
    <citation type="submission" date="2020-11" db="EMBL/GenBank/DDBJ databases">
        <authorList>
            <person name="McCartney M.A."/>
            <person name="Auch B."/>
            <person name="Kono T."/>
            <person name="Mallez S."/>
            <person name="Becker A."/>
            <person name="Gohl D.M."/>
            <person name="Silverstein K.A.T."/>
            <person name="Koren S."/>
            <person name="Bechman K.B."/>
            <person name="Herman A."/>
            <person name="Abrahante J.E."/>
            <person name="Garbe J."/>
        </authorList>
    </citation>
    <scope>NUCLEOTIDE SEQUENCE</scope>
    <source>
        <strain evidence="11">Duluth1</strain>
        <tissue evidence="11">Whole animal</tissue>
    </source>
</reference>
<evidence type="ECO:0000256" key="8">
    <source>
        <dbReference type="ARBA" id="ARBA00023136"/>
    </source>
</evidence>
<gene>
    <name evidence="11" type="ORF">DPMN_161150</name>
</gene>
<comment type="subcellular location">
    <subcellularLocation>
        <location evidence="1">Golgi apparatus membrane</location>
        <topology evidence="1">Single-pass type II membrane protein</topology>
    </subcellularLocation>
</comment>
<evidence type="ECO:0008006" key="13">
    <source>
        <dbReference type="Google" id="ProtNLM"/>
    </source>
</evidence>
<dbReference type="GO" id="GO:0009247">
    <property type="term" value="P:glycolipid biosynthetic process"/>
    <property type="evidence" value="ECO:0007669"/>
    <property type="project" value="InterPro"/>
</dbReference>
<dbReference type="InterPro" id="IPR027417">
    <property type="entry name" value="P-loop_NTPase"/>
</dbReference>
<organism evidence="11 12">
    <name type="scientific">Dreissena polymorpha</name>
    <name type="common">Zebra mussel</name>
    <name type="synonym">Mytilus polymorpha</name>
    <dbReference type="NCBI Taxonomy" id="45954"/>
    <lineage>
        <taxon>Eukaryota</taxon>
        <taxon>Metazoa</taxon>
        <taxon>Spiralia</taxon>
        <taxon>Lophotrochozoa</taxon>
        <taxon>Mollusca</taxon>
        <taxon>Bivalvia</taxon>
        <taxon>Autobranchia</taxon>
        <taxon>Heteroconchia</taxon>
        <taxon>Euheterodonta</taxon>
        <taxon>Imparidentia</taxon>
        <taxon>Neoheterodontei</taxon>
        <taxon>Myida</taxon>
        <taxon>Dreissenoidea</taxon>
        <taxon>Dreissenidae</taxon>
        <taxon>Dreissena</taxon>
    </lineage>
</organism>
<sequence length="440" mass="51537">MRIHLLKRNIKLVILVAAIFVTMCYLAGIYGLKPQNSQLSDYELVPMYGGHRENNEKPSPFDDYDDPFSSSLITDLKVYNKVKGNKCLEQRDFVFIKTMKCATQTMVQIFRRYGYRRHLNFVLPRGGNIYLGWPYIPELQDYRPSKRPFNALAEHSVYNETVMKSIMPKTTHYVTIIRKPFSQFKSSFHYFNVANISRMKTTKDDISEYLHHLDMYETFYKTPAASATRYCIPDEFSVTKNLLSHCLGMPLGFPAGRENITSQSGKVAEYIEMLDRNFMLVMIMEYFHESLVLLKRLMCWSMEDIMYHTVNVGQYSYKDKTPDPENLKIYKNWSGVDFLLYDHFNQSFWKKVKHQGDDFFDEVKTFNDIHTRVSKYCSNLEEGENSMTILATAFSDHFVVTKEYCVMLGVDLLTFLKTRMEREEGWVNQDTGNKGPKRGC</sequence>
<name>A0A9D4EP77_DREPO</name>
<dbReference type="PANTHER" id="PTHR14647">
    <property type="entry name" value="GALACTOSE-3-O-SULFOTRANSFERASE"/>
    <property type="match status" value="1"/>
</dbReference>
<evidence type="ECO:0000256" key="9">
    <source>
        <dbReference type="ARBA" id="ARBA00023180"/>
    </source>
</evidence>
<comment type="similarity">
    <text evidence="2">Belongs to the galactose-3-O-sulfotransferase family.</text>
</comment>
<reference evidence="11" key="1">
    <citation type="journal article" date="2019" name="bioRxiv">
        <title>The Genome of the Zebra Mussel, Dreissena polymorpha: A Resource for Invasive Species Research.</title>
        <authorList>
            <person name="McCartney M.A."/>
            <person name="Auch B."/>
            <person name="Kono T."/>
            <person name="Mallez S."/>
            <person name="Zhang Y."/>
            <person name="Obille A."/>
            <person name="Becker A."/>
            <person name="Abrahante J.E."/>
            <person name="Garbe J."/>
            <person name="Badalamenti J.P."/>
            <person name="Herman A."/>
            <person name="Mangelson H."/>
            <person name="Liachko I."/>
            <person name="Sullivan S."/>
            <person name="Sone E.D."/>
            <person name="Koren S."/>
            <person name="Silverstein K.A.T."/>
            <person name="Beckman K.B."/>
            <person name="Gohl D.M."/>
        </authorList>
    </citation>
    <scope>NUCLEOTIDE SEQUENCE</scope>
    <source>
        <strain evidence="11">Duluth1</strain>
        <tissue evidence="11">Whole animal</tissue>
    </source>
</reference>
<dbReference type="OrthoDB" id="514299at2759"/>
<keyword evidence="5" id="KW-0735">Signal-anchor</keyword>
<evidence type="ECO:0000256" key="10">
    <source>
        <dbReference type="SAM" id="Phobius"/>
    </source>
</evidence>
<dbReference type="PANTHER" id="PTHR14647:SF87">
    <property type="entry name" value="PUTATIVE-RELATED"/>
    <property type="match status" value="1"/>
</dbReference>
<evidence type="ECO:0000256" key="3">
    <source>
        <dbReference type="ARBA" id="ARBA00022679"/>
    </source>
</evidence>
<protein>
    <recommendedName>
        <fullName evidence="13">Galactose-3-O-sulfotransferase 2-like</fullName>
    </recommendedName>
</protein>
<dbReference type="EMBL" id="JAIWYP010000008">
    <property type="protein sequence ID" value="KAH3783218.1"/>
    <property type="molecule type" value="Genomic_DNA"/>
</dbReference>
<evidence type="ECO:0000256" key="1">
    <source>
        <dbReference type="ARBA" id="ARBA00004323"/>
    </source>
</evidence>
<evidence type="ECO:0000313" key="11">
    <source>
        <dbReference type="EMBL" id="KAH3783218.1"/>
    </source>
</evidence>
<keyword evidence="6 10" id="KW-1133">Transmembrane helix</keyword>
<evidence type="ECO:0000256" key="6">
    <source>
        <dbReference type="ARBA" id="ARBA00022989"/>
    </source>
</evidence>
<feature type="transmembrane region" description="Helical" evidence="10">
    <location>
        <begin position="12"/>
        <end position="32"/>
    </location>
</feature>
<evidence type="ECO:0000256" key="5">
    <source>
        <dbReference type="ARBA" id="ARBA00022968"/>
    </source>
</evidence>
<dbReference type="GO" id="GO:0000139">
    <property type="term" value="C:Golgi membrane"/>
    <property type="evidence" value="ECO:0007669"/>
    <property type="project" value="UniProtKB-SubCell"/>
</dbReference>
<evidence type="ECO:0000256" key="4">
    <source>
        <dbReference type="ARBA" id="ARBA00022692"/>
    </source>
</evidence>
<dbReference type="InterPro" id="IPR009729">
    <property type="entry name" value="Gal-3-0_sulfotransfrase"/>
</dbReference>
<proteinExistence type="inferred from homology"/>
<keyword evidence="8 10" id="KW-0472">Membrane</keyword>
<keyword evidence="12" id="KW-1185">Reference proteome</keyword>
<dbReference type="SUPFAM" id="SSF52540">
    <property type="entry name" value="P-loop containing nucleoside triphosphate hydrolases"/>
    <property type="match status" value="1"/>
</dbReference>
<comment type="caution">
    <text evidence="11">The sequence shown here is derived from an EMBL/GenBank/DDBJ whole genome shotgun (WGS) entry which is preliminary data.</text>
</comment>
<evidence type="ECO:0000313" key="12">
    <source>
        <dbReference type="Proteomes" id="UP000828390"/>
    </source>
</evidence>
<dbReference type="Gene3D" id="3.40.50.300">
    <property type="entry name" value="P-loop containing nucleotide triphosphate hydrolases"/>
    <property type="match status" value="1"/>
</dbReference>
<keyword evidence="4 10" id="KW-0812">Transmembrane</keyword>
<keyword evidence="9" id="KW-0325">Glycoprotein</keyword>
<keyword evidence="3" id="KW-0808">Transferase</keyword>
<dbReference type="GO" id="GO:0001733">
    <property type="term" value="F:galactosylceramide sulfotransferase activity"/>
    <property type="evidence" value="ECO:0007669"/>
    <property type="project" value="InterPro"/>
</dbReference>
<evidence type="ECO:0000256" key="7">
    <source>
        <dbReference type="ARBA" id="ARBA00023034"/>
    </source>
</evidence>
<evidence type="ECO:0000256" key="2">
    <source>
        <dbReference type="ARBA" id="ARBA00008124"/>
    </source>
</evidence>
<accession>A0A9D4EP77</accession>
<dbReference type="Pfam" id="PF06990">
    <property type="entry name" value="Gal-3-0_sulfotr"/>
    <property type="match status" value="1"/>
</dbReference>
<dbReference type="Proteomes" id="UP000828390">
    <property type="component" value="Unassembled WGS sequence"/>
</dbReference>
<keyword evidence="7" id="KW-0333">Golgi apparatus</keyword>